<comment type="caution">
    <text evidence="1">The sequence shown here is derived from an EMBL/GenBank/DDBJ whole genome shotgun (WGS) entry which is preliminary data.</text>
</comment>
<gene>
    <name evidence="1" type="ORF">SDC9_22517</name>
</gene>
<proteinExistence type="predicted"/>
<protein>
    <submittedName>
        <fullName evidence="1">Uncharacterized protein</fullName>
    </submittedName>
</protein>
<reference evidence="1" key="1">
    <citation type="submission" date="2019-08" db="EMBL/GenBank/DDBJ databases">
        <authorList>
            <person name="Kucharzyk K."/>
            <person name="Murdoch R.W."/>
            <person name="Higgins S."/>
            <person name="Loffler F."/>
        </authorList>
    </citation>
    <scope>NUCLEOTIDE SEQUENCE</scope>
</reference>
<evidence type="ECO:0000313" key="1">
    <source>
        <dbReference type="EMBL" id="MPL76671.1"/>
    </source>
</evidence>
<accession>A0A644UCT5</accession>
<dbReference type="EMBL" id="VSSQ01000099">
    <property type="protein sequence ID" value="MPL76671.1"/>
    <property type="molecule type" value="Genomic_DNA"/>
</dbReference>
<organism evidence="1">
    <name type="scientific">bioreactor metagenome</name>
    <dbReference type="NCBI Taxonomy" id="1076179"/>
    <lineage>
        <taxon>unclassified sequences</taxon>
        <taxon>metagenomes</taxon>
        <taxon>ecological metagenomes</taxon>
    </lineage>
</organism>
<name>A0A644UCT5_9ZZZZ</name>
<dbReference type="AlphaFoldDB" id="A0A644UCT5"/>
<sequence>MAEKDFISKVAGSKMGQLRQEISDLRKMLSSTDDDEKAALIKKEIMEKETYYNILSDREKVNRQL</sequence>